<keyword evidence="2" id="KW-1185">Reference proteome</keyword>
<accession>A0ACB9M238</accession>
<sequence>MGQQQSRGELVYQQVSYGNAEGIKVLHREGASLEWIDREGKTPLIVACMNPEFYDVAKTLIELGANINAYRPGRHAGTPLHHAAKRGLESIVKLLLSHGANPLVLNDDCQTALDVARAKGHTNIVRALESHLCLFSGWLREFHGPGFLEVVAPHLVSRKVWAVILPVGSRSLARPYKLELALYSSLQDAQPRTVIALWKANLEEPKLHQSDPSVTIVDNSSKTRIKLGPANDNDKQQLVWFSDACKGIPMARHPAFLHNIPATVRPTAPPAAEDLEMAMAINASLQSAMQERPPLPDSQPSFEGSSSSGQTYSGNYGSLGPSKLNMNSSESVHEADPRGSSNQHVRIHDKVPGQTASGLDSFPSAPPNIDDIPAHGPVRYPSINISPVDMPSPAVEKLPTEEKKDVGSSSCVICLDAPAEGACIPCGHVAGCMPCLNEVKAKKWGCPVCRAMIDQVIKIYHV</sequence>
<dbReference type="Proteomes" id="UP000828941">
    <property type="component" value="Chromosome 10"/>
</dbReference>
<organism evidence="1 2">
    <name type="scientific">Bauhinia variegata</name>
    <name type="common">Purple orchid tree</name>
    <name type="synonym">Phanera variegata</name>
    <dbReference type="NCBI Taxonomy" id="167791"/>
    <lineage>
        <taxon>Eukaryota</taxon>
        <taxon>Viridiplantae</taxon>
        <taxon>Streptophyta</taxon>
        <taxon>Embryophyta</taxon>
        <taxon>Tracheophyta</taxon>
        <taxon>Spermatophyta</taxon>
        <taxon>Magnoliopsida</taxon>
        <taxon>eudicotyledons</taxon>
        <taxon>Gunneridae</taxon>
        <taxon>Pentapetalae</taxon>
        <taxon>rosids</taxon>
        <taxon>fabids</taxon>
        <taxon>Fabales</taxon>
        <taxon>Fabaceae</taxon>
        <taxon>Cercidoideae</taxon>
        <taxon>Cercideae</taxon>
        <taxon>Bauhiniinae</taxon>
        <taxon>Bauhinia</taxon>
    </lineage>
</organism>
<comment type="caution">
    <text evidence="1">The sequence shown here is derived from an EMBL/GenBank/DDBJ whole genome shotgun (WGS) entry which is preliminary data.</text>
</comment>
<protein>
    <submittedName>
        <fullName evidence="1">Uncharacterized protein</fullName>
    </submittedName>
</protein>
<evidence type="ECO:0000313" key="1">
    <source>
        <dbReference type="EMBL" id="KAI4318038.1"/>
    </source>
</evidence>
<proteinExistence type="predicted"/>
<name>A0ACB9M238_BAUVA</name>
<reference evidence="1 2" key="1">
    <citation type="journal article" date="2022" name="DNA Res.">
        <title>Chromosomal-level genome assembly of the orchid tree Bauhinia variegata (Leguminosae; Cercidoideae) supports the allotetraploid origin hypothesis of Bauhinia.</title>
        <authorList>
            <person name="Zhong Y."/>
            <person name="Chen Y."/>
            <person name="Zheng D."/>
            <person name="Pang J."/>
            <person name="Liu Y."/>
            <person name="Luo S."/>
            <person name="Meng S."/>
            <person name="Qian L."/>
            <person name="Wei D."/>
            <person name="Dai S."/>
            <person name="Zhou R."/>
        </authorList>
    </citation>
    <scope>NUCLEOTIDE SEQUENCE [LARGE SCALE GENOMIC DNA]</scope>
    <source>
        <strain evidence="1">BV-YZ2020</strain>
    </source>
</reference>
<dbReference type="EMBL" id="CM039435">
    <property type="protein sequence ID" value="KAI4318038.1"/>
    <property type="molecule type" value="Genomic_DNA"/>
</dbReference>
<evidence type="ECO:0000313" key="2">
    <source>
        <dbReference type="Proteomes" id="UP000828941"/>
    </source>
</evidence>
<gene>
    <name evidence="1" type="ORF">L6164_025848</name>
</gene>